<reference evidence="2 3" key="1">
    <citation type="submission" date="2019-06" db="EMBL/GenBank/DDBJ databases">
        <title>Draft genomes of female and male turbot (Scophthalmus maximus).</title>
        <authorList>
            <person name="Xu H."/>
            <person name="Xu X.-W."/>
            <person name="Shao C."/>
            <person name="Chen S."/>
        </authorList>
    </citation>
    <scope>NUCLEOTIDE SEQUENCE [LARGE SCALE GENOMIC DNA]</scope>
    <source>
        <strain evidence="2">Ysfricsl-2016a</strain>
        <tissue evidence="2">Blood</tissue>
    </source>
</reference>
<dbReference type="AlphaFoldDB" id="A0A6A4RKU7"/>
<proteinExistence type="predicted"/>
<evidence type="ECO:0000256" key="1">
    <source>
        <dbReference type="SAM" id="MobiDB-lite"/>
    </source>
</evidence>
<evidence type="ECO:0000313" key="2">
    <source>
        <dbReference type="EMBL" id="KAF0022483.1"/>
    </source>
</evidence>
<comment type="caution">
    <text evidence="2">The sequence shown here is derived from an EMBL/GenBank/DDBJ whole genome shotgun (WGS) entry which is preliminary data.</text>
</comment>
<accession>A0A6A4RKU7</accession>
<dbReference type="Proteomes" id="UP000438429">
    <property type="component" value="Unassembled WGS sequence"/>
</dbReference>
<sequence>MRRWRIRRFTDRVFVIFWRIIKIRIALLHRLLTNQEIIMDQLKVIQKNIHKTRGEPSGKQDPLDRDTLPLKDVTSLLALEKRVREEADLKNNMVKSHGLSCLASSSSPPPSVKLPARIKSPEPLRSPPLELSPPVPDHRRIVWNSSPPLLCANKCPLLTSNHLPVFCA</sequence>
<organism evidence="2 3">
    <name type="scientific">Scophthalmus maximus</name>
    <name type="common">Turbot</name>
    <name type="synonym">Psetta maxima</name>
    <dbReference type="NCBI Taxonomy" id="52904"/>
    <lineage>
        <taxon>Eukaryota</taxon>
        <taxon>Metazoa</taxon>
        <taxon>Chordata</taxon>
        <taxon>Craniata</taxon>
        <taxon>Vertebrata</taxon>
        <taxon>Euteleostomi</taxon>
        <taxon>Actinopterygii</taxon>
        <taxon>Neopterygii</taxon>
        <taxon>Teleostei</taxon>
        <taxon>Neoteleostei</taxon>
        <taxon>Acanthomorphata</taxon>
        <taxon>Carangaria</taxon>
        <taxon>Pleuronectiformes</taxon>
        <taxon>Pleuronectoidei</taxon>
        <taxon>Scophthalmidae</taxon>
        <taxon>Scophthalmus</taxon>
    </lineage>
</organism>
<evidence type="ECO:0000313" key="3">
    <source>
        <dbReference type="Proteomes" id="UP000438429"/>
    </source>
</evidence>
<gene>
    <name evidence="2" type="ORF">F2P81_025296</name>
</gene>
<protein>
    <submittedName>
        <fullName evidence="2">Uncharacterized protein</fullName>
    </submittedName>
</protein>
<name>A0A6A4RKU7_SCOMX</name>
<feature type="region of interest" description="Disordered" evidence="1">
    <location>
        <begin position="100"/>
        <end position="132"/>
    </location>
</feature>
<dbReference type="EMBL" id="VEVO01000026">
    <property type="protein sequence ID" value="KAF0022483.1"/>
    <property type="molecule type" value="Genomic_DNA"/>
</dbReference>